<dbReference type="AlphaFoldDB" id="B0PD09"/>
<name>B0PD09_9FIRM</name>
<gene>
    <name evidence="1" type="ORF">ANACOL_02672</name>
</gene>
<keyword evidence="2" id="KW-1185">Reference proteome</keyword>
<proteinExistence type="predicted"/>
<reference evidence="1" key="2">
    <citation type="submission" date="2013-09" db="EMBL/GenBank/DDBJ databases">
        <title>Draft genome sequence of Anaerotruncus colihominis(DSM 17241).</title>
        <authorList>
            <person name="Sudarsanam P."/>
            <person name="Ley R."/>
            <person name="Guruge J."/>
            <person name="Turnbaugh P.J."/>
            <person name="Mahowald M."/>
            <person name="Liep D."/>
            <person name="Gordon J."/>
        </authorList>
    </citation>
    <scope>NUCLEOTIDE SEQUENCE</scope>
    <source>
        <strain evidence="1">DSM 17241</strain>
    </source>
</reference>
<comment type="caution">
    <text evidence="1">The sequence shown here is derived from an EMBL/GenBank/DDBJ whole genome shotgun (WGS) entry which is preliminary data.</text>
</comment>
<protein>
    <submittedName>
        <fullName evidence="1">Uncharacterized protein</fullName>
    </submittedName>
</protein>
<evidence type="ECO:0000313" key="2">
    <source>
        <dbReference type="Proteomes" id="UP000003803"/>
    </source>
</evidence>
<dbReference type="EMBL" id="ABGD02000022">
    <property type="protein sequence ID" value="EDS10695.1"/>
    <property type="molecule type" value="Genomic_DNA"/>
</dbReference>
<organism evidence="1 2">
    <name type="scientific">Anaerotruncus colihominis DSM 17241</name>
    <dbReference type="NCBI Taxonomy" id="445972"/>
    <lineage>
        <taxon>Bacteria</taxon>
        <taxon>Bacillati</taxon>
        <taxon>Bacillota</taxon>
        <taxon>Clostridia</taxon>
        <taxon>Eubacteriales</taxon>
        <taxon>Oscillospiraceae</taxon>
        <taxon>Anaerotruncus</taxon>
    </lineage>
</organism>
<reference evidence="1" key="1">
    <citation type="submission" date="2007-11" db="EMBL/GenBank/DDBJ databases">
        <authorList>
            <person name="Fulton L."/>
            <person name="Clifton S."/>
            <person name="Fulton B."/>
            <person name="Xu J."/>
            <person name="Minx P."/>
            <person name="Pepin K.H."/>
            <person name="Johnson M."/>
            <person name="Thiruvilangam P."/>
            <person name="Bhonagiri V."/>
            <person name="Nash W.E."/>
            <person name="Mardis E.R."/>
            <person name="Wilson R.K."/>
        </authorList>
    </citation>
    <scope>NUCLEOTIDE SEQUENCE [LARGE SCALE GENOMIC DNA]</scope>
    <source>
        <strain evidence="1">DSM 17241</strain>
    </source>
</reference>
<dbReference type="HOGENOM" id="CLU_3211638_0_0_9"/>
<evidence type="ECO:0000313" key="1">
    <source>
        <dbReference type="EMBL" id="EDS10695.1"/>
    </source>
</evidence>
<sequence>MHMDAYFIIVMRLKSEKGIELFVYLCNNTQFINSQHEYLCENWA</sequence>
<dbReference type="Proteomes" id="UP000003803">
    <property type="component" value="Unassembled WGS sequence"/>
</dbReference>
<accession>B0PD09</accession>